<keyword evidence="12" id="KW-1185">Reference proteome</keyword>
<evidence type="ECO:0000256" key="7">
    <source>
        <dbReference type="ARBA" id="ARBA00022989"/>
    </source>
</evidence>
<dbReference type="InterPro" id="IPR003406">
    <property type="entry name" value="Glyco_trans_14"/>
</dbReference>
<evidence type="ECO:0000256" key="6">
    <source>
        <dbReference type="ARBA" id="ARBA00022968"/>
    </source>
</evidence>
<comment type="pathway">
    <text evidence="2">Protein modification; protein glycosylation.</text>
</comment>
<evidence type="ECO:0000256" key="5">
    <source>
        <dbReference type="ARBA" id="ARBA00022692"/>
    </source>
</evidence>
<dbReference type="GO" id="GO:0016020">
    <property type="term" value="C:membrane"/>
    <property type="evidence" value="ECO:0007669"/>
    <property type="project" value="UniProtKB-SubCell"/>
</dbReference>
<keyword evidence="8" id="KW-0472">Membrane</keyword>
<name>A0AAD8BXP6_BIOPF</name>
<comment type="similarity">
    <text evidence="10">Belongs to the glycosyltransferase 14 family.</text>
</comment>
<gene>
    <name evidence="11" type="ORF">Bpfe_007524</name>
</gene>
<accession>A0AAD8BXP6</accession>
<dbReference type="GO" id="GO:0008375">
    <property type="term" value="F:acetylglucosaminyltransferase activity"/>
    <property type="evidence" value="ECO:0007669"/>
    <property type="project" value="TreeGrafter"/>
</dbReference>
<keyword evidence="3" id="KW-0328">Glycosyltransferase</keyword>
<comment type="caution">
    <text evidence="11">The sequence shown here is derived from an EMBL/GenBank/DDBJ whole genome shotgun (WGS) entry which is preliminary data.</text>
</comment>
<dbReference type="Pfam" id="PF02485">
    <property type="entry name" value="Branch"/>
    <property type="match status" value="1"/>
</dbReference>
<keyword evidence="4" id="KW-0808">Transferase</keyword>
<evidence type="ECO:0000256" key="1">
    <source>
        <dbReference type="ARBA" id="ARBA00004606"/>
    </source>
</evidence>
<sequence length="472" mass="54558">MKFLSLCYIQWSGHCKKLFFALTFVFTLVAVCLHMSLNPVNTKAVCDNTKTDVYQWALQTSQVSKETKDFTFHPGIQKINISYAYERQWVGFPNVARIDCEYSLKYRAINKSYPKTVKRILPILFIEDSRNCSTFLDKYGYRRYPQASIEERNFPIAFVLLSHKDIDQVHFLLRAIYRPHNVYCLSVDIKSSVEFLAATKSLAKCLPNVFVSSKLENIVYGGYSRLMADINCFQDLVKHPVPWRYVINSPGQQFPLRQESKTNLELVKILKLLNGTNDVLGVTGESRNIERFMTKWKYITNETSGDVYLMPTSDKNDPPPHNLDVVKCSAYGAFSRAFVHFVLTSPISRDLLNWSRAVYSPDEMFWATLNYNTISPAPGGFKGVPTNRPWLASFSLWPWDNLPCHSKFVRQICIFGIDDLPLLMSTHALFANKFYINHEPMALHCLDQFLYNLTMLGEPRDTSYYQNHFMTK</sequence>
<evidence type="ECO:0000256" key="4">
    <source>
        <dbReference type="ARBA" id="ARBA00022679"/>
    </source>
</evidence>
<reference evidence="11" key="2">
    <citation type="submission" date="2023-04" db="EMBL/GenBank/DDBJ databases">
        <authorList>
            <person name="Bu L."/>
            <person name="Lu L."/>
            <person name="Laidemitt M.R."/>
            <person name="Zhang S.M."/>
            <person name="Mutuku M."/>
            <person name="Mkoji G."/>
            <person name="Steinauer M."/>
            <person name="Loker E.S."/>
        </authorList>
    </citation>
    <scope>NUCLEOTIDE SEQUENCE</scope>
    <source>
        <strain evidence="11">KasaAsao</strain>
        <tissue evidence="11">Whole Snail</tissue>
    </source>
</reference>
<evidence type="ECO:0000313" key="11">
    <source>
        <dbReference type="EMBL" id="KAK0062804.1"/>
    </source>
</evidence>
<dbReference type="EMBL" id="JASAOG010000023">
    <property type="protein sequence ID" value="KAK0062804.1"/>
    <property type="molecule type" value="Genomic_DNA"/>
</dbReference>
<dbReference type="PANTHER" id="PTHR19297:SF181">
    <property type="entry name" value="PROTEIN XYLOSYLTRANSFERASE"/>
    <property type="match status" value="1"/>
</dbReference>
<dbReference type="AlphaFoldDB" id="A0AAD8BXP6"/>
<evidence type="ECO:0000256" key="9">
    <source>
        <dbReference type="ARBA" id="ARBA00023180"/>
    </source>
</evidence>
<keyword evidence="5" id="KW-0812">Transmembrane</keyword>
<reference evidence="11" key="1">
    <citation type="journal article" date="2023" name="PLoS Negl. Trop. Dis.">
        <title>A genome sequence for Biomphalaria pfeifferi, the major vector snail for the human-infecting parasite Schistosoma mansoni.</title>
        <authorList>
            <person name="Bu L."/>
            <person name="Lu L."/>
            <person name="Laidemitt M.R."/>
            <person name="Zhang S.M."/>
            <person name="Mutuku M."/>
            <person name="Mkoji G."/>
            <person name="Steinauer M."/>
            <person name="Loker E.S."/>
        </authorList>
    </citation>
    <scope>NUCLEOTIDE SEQUENCE</scope>
    <source>
        <strain evidence="11">KasaAsao</strain>
    </source>
</reference>
<keyword evidence="7" id="KW-1133">Transmembrane helix</keyword>
<dbReference type="Proteomes" id="UP001233172">
    <property type="component" value="Unassembled WGS sequence"/>
</dbReference>
<evidence type="ECO:0000313" key="12">
    <source>
        <dbReference type="Proteomes" id="UP001233172"/>
    </source>
</evidence>
<keyword evidence="6" id="KW-0735">Signal-anchor</keyword>
<proteinExistence type="inferred from homology"/>
<dbReference type="PANTHER" id="PTHR19297">
    <property type="entry name" value="GLYCOSYLTRANSFERASE 14 FAMILY MEMBER"/>
    <property type="match status" value="1"/>
</dbReference>
<keyword evidence="9" id="KW-0325">Glycoprotein</keyword>
<evidence type="ECO:0000256" key="3">
    <source>
        <dbReference type="ARBA" id="ARBA00022676"/>
    </source>
</evidence>
<protein>
    <submittedName>
        <fullName evidence="11">Beta-1 3-galactosyl-O-glycosyl-glycoprotein beta-1 6-N-acetylglucosaminyltransferase 3</fullName>
    </submittedName>
</protein>
<organism evidence="11 12">
    <name type="scientific">Biomphalaria pfeifferi</name>
    <name type="common">Bloodfluke planorb</name>
    <name type="synonym">Freshwater snail</name>
    <dbReference type="NCBI Taxonomy" id="112525"/>
    <lineage>
        <taxon>Eukaryota</taxon>
        <taxon>Metazoa</taxon>
        <taxon>Spiralia</taxon>
        <taxon>Lophotrochozoa</taxon>
        <taxon>Mollusca</taxon>
        <taxon>Gastropoda</taxon>
        <taxon>Heterobranchia</taxon>
        <taxon>Euthyneura</taxon>
        <taxon>Panpulmonata</taxon>
        <taxon>Hygrophila</taxon>
        <taxon>Lymnaeoidea</taxon>
        <taxon>Planorbidae</taxon>
        <taxon>Biomphalaria</taxon>
    </lineage>
</organism>
<evidence type="ECO:0000256" key="8">
    <source>
        <dbReference type="ARBA" id="ARBA00023136"/>
    </source>
</evidence>
<evidence type="ECO:0000256" key="2">
    <source>
        <dbReference type="ARBA" id="ARBA00004922"/>
    </source>
</evidence>
<evidence type="ECO:0000256" key="10">
    <source>
        <dbReference type="ARBA" id="ARBA00038150"/>
    </source>
</evidence>
<comment type="subcellular location">
    <subcellularLocation>
        <location evidence="1">Membrane</location>
        <topology evidence="1">Single-pass type II membrane protein</topology>
    </subcellularLocation>
</comment>